<keyword evidence="3 5" id="KW-1133">Transmembrane helix</keyword>
<dbReference type="Pfam" id="PF04191">
    <property type="entry name" value="PEMT"/>
    <property type="match status" value="1"/>
</dbReference>
<dbReference type="GO" id="GO:0016740">
    <property type="term" value="F:transferase activity"/>
    <property type="evidence" value="ECO:0007669"/>
    <property type="project" value="UniProtKB-ARBA"/>
</dbReference>
<feature type="transmembrane region" description="Helical" evidence="5">
    <location>
        <begin position="185"/>
        <end position="204"/>
    </location>
</feature>
<dbReference type="InterPro" id="IPR007318">
    <property type="entry name" value="Phopholipid_MeTrfase"/>
</dbReference>
<evidence type="ECO:0000256" key="4">
    <source>
        <dbReference type="ARBA" id="ARBA00023136"/>
    </source>
</evidence>
<feature type="transmembrane region" description="Helical" evidence="5">
    <location>
        <begin position="93"/>
        <end position="110"/>
    </location>
</feature>
<evidence type="ECO:0000256" key="2">
    <source>
        <dbReference type="ARBA" id="ARBA00022692"/>
    </source>
</evidence>
<evidence type="ECO:0000256" key="1">
    <source>
        <dbReference type="ARBA" id="ARBA00004127"/>
    </source>
</evidence>
<protein>
    <submittedName>
        <fullName evidence="6">Isoprenylcysteine carboxylmethyltransferase family protein</fullName>
    </submittedName>
</protein>
<comment type="subcellular location">
    <subcellularLocation>
        <location evidence="1">Endomembrane system</location>
        <topology evidence="1">Multi-pass membrane protein</topology>
    </subcellularLocation>
</comment>
<sequence length="207" mass="23846">METLQGRNPINKIVVFFGFYWRTLNVLVIVLAMIIPLLHLNHPADPIKLSPPEITIVWDLFIFLGPLIRLWASGYLQKNQEVCSKGPYRVVRHPFYLGTLLCYLGFFMLLDGLFYGGGLFLTTLVLVYYPRILYEEEYLLKKFGGTYGFLKHDVPRICPFSRLTSLSYPDIRGWSLRQAWQNRGFSLLMGAAAGVLALSLWVRFMSN</sequence>
<accession>A0A933LPZ6</accession>
<organism evidence="6 7">
    <name type="scientific">Tectimicrobiota bacterium</name>
    <dbReference type="NCBI Taxonomy" id="2528274"/>
    <lineage>
        <taxon>Bacteria</taxon>
        <taxon>Pseudomonadati</taxon>
        <taxon>Nitrospinota/Tectimicrobiota group</taxon>
        <taxon>Candidatus Tectimicrobiota</taxon>
    </lineage>
</organism>
<keyword evidence="4 5" id="KW-0472">Membrane</keyword>
<evidence type="ECO:0000256" key="3">
    <source>
        <dbReference type="ARBA" id="ARBA00022989"/>
    </source>
</evidence>
<proteinExistence type="predicted"/>
<keyword evidence="2 5" id="KW-0812">Transmembrane</keyword>
<dbReference type="EMBL" id="JACQWF010000198">
    <property type="protein sequence ID" value="MBI4595590.1"/>
    <property type="molecule type" value="Genomic_DNA"/>
</dbReference>
<evidence type="ECO:0000313" key="6">
    <source>
        <dbReference type="EMBL" id="MBI4595590.1"/>
    </source>
</evidence>
<dbReference type="AlphaFoldDB" id="A0A933LPZ6"/>
<evidence type="ECO:0000256" key="5">
    <source>
        <dbReference type="SAM" id="Phobius"/>
    </source>
</evidence>
<evidence type="ECO:0000313" key="7">
    <source>
        <dbReference type="Proteomes" id="UP000772181"/>
    </source>
</evidence>
<feature type="transmembrane region" description="Helical" evidence="5">
    <location>
        <begin position="12"/>
        <end position="35"/>
    </location>
</feature>
<comment type="caution">
    <text evidence="6">The sequence shown here is derived from an EMBL/GenBank/DDBJ whole genome shotgun (WGS) entry which is preliminary data.</text>
</comment>
<reference evidence="6" key="1">
    <citation type="submission" date="2020-07" db="EMBL/GenBank/DDBJ databases">
        <title>Huge and variable diversity of episymbiotic CPR bacteria and DPANN archaea in groundwater ecosystems.</title>
        <authorList>
            <person name="He C.Y."/>
            <person name="Keren R."/>
            <person name="Whittaker M."/>
            <person name="Farag I.F."/>
            <person name="Doudna J."/>
            <person name="Cate J.H.D."/>
            <person name="Banfield J.F."/>
        </authorList>
    </citation>
    <scope>NUCLEOTIDE SEQUENCE</scope>
    <source>
        <strain evidence="6">NC_groundwater_1482_Ag_S-0.65um_47_24</strain>
    </source>
</reference>
<dbReference type="Proteomes" id="UP000772181">
    <property type="component" value="Unassembled WGS sequence"/>
</dbReference>
<dbReference type="PANTHER" id="PTHR12714">
    <property type="entry name" value="PROTEIN-S ISOPRENYLCYSTEINE O-METHYLTRANSFERASE"/>
    <property type="match status" value="1"/>
</dbReference>
<dbReference type="GO" id="GO:0012505">
    <property type="term" value="C:endomembrane system"/>
    <property type="evidence" value="ECO:0007669"/>
    <property type="project" value="UniProtKB-SubCell"/>
</dbReference>
<feature type="transmembrane region" description="Helical" evidence="5">
    <location>
        <begin position="116"/>
        <end position="134"/>
    </location>
</feature>
<dbReference type="PANTHER" id="PTHR12714:SF9">
    <property type="entry name" value="PROTEIN-S-ISOPRENYLCYSTEINE O-METHYLTRANSFERASE"/>
    <property type="match status" value="1"/>
</dbReference>
<gene>
    <name evidence="6" type="ORF">HY730_04335</name>
</gene>
<feature type="transmembrane region" description="Helical" evidence="5">
    <location>
        <begin position="55"/>
        <end position="72"/>
    </location>
</feature>
<name>A0A933LPZ6_UNCTE</name>
<dbReference type="Gene3D" id="1.20.120.1630">
    <property type="match status" value="1"/>
</dbReference>